<organism evidence="1 2">
    <name type="scientific">Faecalibacterium wellingii</name>
    <dbReference type="NCBI Taxonomy" id="2929491"/>
    <lineage>
        <taxon>Bacteria</taxon>
        <taxon>Bacillati</taxon>
        <taxon>Bacillota</taxon>
        <taxon>Clostridia</taxon>
        <taxon>Eubacteriales</taxon>
        <taxon>Oscillospiraceae</taxon>
        <taxon>Faecalibacterium</taxon>
    </lineage>
</organism>
<dbReference type="EMBL" id="JBBFGL010000001">
    <property type="protein sequence ID" value="MEJ5194683.1"/>
    <property type="molecule type" value="Genomic_DNA"/>
</dbReference>
<name>A0AB35Y817_9FIRM</name>
<reference evidence="1" key="1">
    <citation type="submission" date="2024-03" db="EMBL/GenBank/DDBJ databases">
        <authorList>
            <person name="Plomp N."/>
            <person name="Harmsen H.J."/>
        </authorList>
    </citation>
    <scope>NUCLEOTIDE SEQUENCE</scope>
    <source>
        <strain evidence="1">HTF-128</strain>
    </source>
</reference>
<comment type="caution">
    <text evidence="1">The sequence shown here is derived from an EMBL/GenBank/DDBJ whole genome shotgun (WGS) entry which is preliminary data.</text>
</comment>
<protein>
    <submittedName>
        <fullName evidence="1">Uncharacterized protein</fullName>
    </submittedName>
</protein>
<sequence>MTILRELWIWMKDAVWFLRISRPGVRVPSIAPENAVKSKDFMAFLFCKPWLHGFCTVFARSVLSMSDDVGRCIALQSVPFFASGEQCQAELCLHFRVGILEQFQESRHGDGGFACFGPFGNPSKEKSRMPS</sequence>
<gene>
    <name evidence="1" type="ORF">WF834_00585</name>
</gene>
<dbReference type="Proteomes" id="UP001373196">
    <property type="component" value="Unassembled WGS sequence"/>
</dbReference>
<evidence type="ECO:0000313" key="2">
    <source>
        <dbReference type="Proteomes" id="UP001373196"/>
    </source>
</evidence>
<proteinExistence type="predicted"/>
<dbReference type="AlphaFoldDB" id="A0AB35Y817"/>
<accession>A0AB35Y817</accession>
<evidence type="ECO:0000313" key="1">
    <source>
        <dbReference type="EMBL" id="MEJ5194683.1"/>
    </source>
</evidence>